<reference evidence="7 8" key="1">
    <citation type="journal article" date="2011" name="Proc. Natl. Acad. Sci. U.S.A.">
        <title>Genome and transcriptome analyses of the mountain pine beetle-fungal symbiont Grosmannia clavigera, a lodgepole pine pathogen.</title>
        <authorList>
            <person name="DiGuistini S."/>
            <person name="Wang Y."/>
            <person name="Liao N.Y."/>
            <person name="Taylor G."/>
            <person name="Tanguay P."/>
            <person name="Feau N."/>
            <person name="Henrissat B."/>
            <person name="Chan S.K."/>
            <person name="Hesse-Orce U."/>
            <person name="Alamouti S.M."/>
            <person name="Tsui C.K.M."/>
            <person name="Docking R.T."/>
            <person name="Levasseur A."/>
            <person name="Haridas S."/>
            <person name="Robertson G."/>
            <person name="Birol I."/>
            <person name="Holt R.A."/>
            <person name="Marra M.A."/>
            <person name="Hamelin R.C."/>
            <person name="Hirst M."/>
            <person name="Jones S.J.M."/>
            <person name="Bohlmann J."/>
            <person name="Breuil C."/>
        </authorList>
    </citation>
    <scope>NUCLEOTIDE SEQUENCE [LARGE SCALE GENOMIC DNA]</scope>
    <source>
        <strain evidence="8">kw1407 / UAMH 11150</strain>
    </source>
</reference>
<evidence type="ECO:0000256" key="1">
    <source>
        <dbReference type="ARBA" id="ARBA00004613"/>
    </source>
</evidence>
<feature type="domain" description="AA1-like" evidence="6">
    <location>
        <begin position="51"/>
        <end position="146"/>
    </location>
</feature>
<dbReference type="AlphaFoldDB" id="F0XCT8"/>
<gene>
    <name evidence="7" type="ORF">CMQ_367</name>
</gene>
<dbReference type="GO" id="GO:0005576">
    <property type="term" value="C:extracellular region"/>
    <property type="evidence" value="ECO:0007669"/>
    <property type="project" value="UniProtKB-SubCell"/>
</dbReference>
<proteinExistence type="predicted"/>
<keyword evidence="2" id="KW-0964">Secreted</keyword>
<dbReference type="EMBL" id="GL629765">
    <property type="protein sequence ID" value="EFX03439.1"/>
    <property type="molecule type" value="Genomic_DNA"/>
</dbReference>
<dbReference type="RefSeq" id="XP_014172921.1">
    <property type="nucleotide sequence ID" value="XM_014317446.1"/>
</dbReference>
<dbReference type="OrthoDB" id="3539798at2759"/>
<evidence type="ECO:0000256" key="5">
    <source>
        <dbReference type="SAM" id="SignalP"/>
    </source>
</evidence>
<dbReference type="InParanoid" id="F0XCT8"/>
<evidence type="ECO:0000259" key="6">
    <source>
        <dbReference type="Pfam" id="PF16541"/>
    </source>
</evidence>
<feature type="signal peptide" evidence="5">
    <location>
        <begin position="1"/>
        <end position="17"/>
    </location>
</feature>
<sequence length="192" mass="20688">MQTSFVALLALSASALAMPSAPAPSEQFTCQNATEGFAWSMTLFLYESAEIFTTPSHQNADGKVSFNISNPGLLSLQSSSGCSGDSVQYPDYFYGNTVYECIDPRTDTNTKTTFAYDSPSALLSVNQTWTCPDATNPITFFAAGSVNLTLITSKRNYSNPDWKMGETYSSKTTVSNGPYLVPITAFHISAIA</sequence>
<dbReference type="InterPro" id="IPR032382">
    <property type="entry name" value="AltA1"/>
</dbReference>
<name>F0XCT8_GROCL</name>
<dbReference type="HOGENOM" id="CLU_097613_0_0_1"/>
<evidence type="ECO:0000256" key="3">
    <source>
        <dbReference type="ARBA" id="ARBA00022729"/>
    </source>
</evidence>
<evidence type="ECO:0000256" key="4">
    <source>
        <dbReference type="ARBA" id="ARBA00023157"/>
    </source>
</evidence>
<comment type="subcellular location">
    <subcellularLocation>
        <location evidence="1">Secreted</location>
    </subcellularLocation>
</comment>
<accession>F0XCT8</accession>
<evidence type="ECO:0000313" key="7">
    <source>
        <dbReference type="EMBL" id="EFX03439.1"/>
    </source>
</evidence>
<keyword evidence="8" id="KW-1185">Reference proteome</keyword>
<protein>
    <recommendedName>
        <fullName evidence="6">AA1-like domain-containing protein</fullName>
    </recommendedName>
</protein>
<feature type="chain" id="PRO_5003263848" description="AA1-like domain-containing protein" evidence="5">
    <location>
        <begin position="18"/>
        <end position="192"/>
    </location>
</feature>
<dbReference type="Proteomes" id="UP000007796">
    <property type="component" value="Unassembled WGS sequence"/>
</dbReference>
<dbReference type="Pfam" id="PF16541">
    <property type="entry name" value="AltA1"/>
    <property type="match status" value="1"/>
</dbReference>
<dbReference type="eggNOG" id="ENOG502T4N2">
    <property type="taxonomic scope" value="Eukaryota"/>
</dbReference>
<evidence type="ECO:0000256" key="2">
    <source>
        <dbReference type="ARBA" id="ARBA00022525"/>
    </source>
</evidence>
<keyword evidence="3 5" id="KW-0732">Signal</keyword>
<dbReference type="GeneID" id="25976795"/>
<organism evidence="8">
    <name type="scientific">Grosmannia clavigera (strain kw1407 / UAMH 11150)</name>
    <name type="common">Blue stain fungus</name>
    <name type="synonym">Graphiocladiella clavigera</name>
    <dbReference type="NCBI Taxonomy" id="655863"/>
    <lineage>
        <taxon>Eukaryota</taxon>
        <taxon>Fungi</taxon>
        <taxon>Dikarya</taxon>
        <taxon>Ascomycota</taxon>
        <taxon>Pezizomycotina</taxon>
        <taxon>Sordariomycetes</taxon>
        <taxon>Sordariomycetidae</taxon>
        <taxon>Ophiostomatales</taxon>
        <taxon>Ophiostomataceae</taxon>
        <taxon>Leptographium</taxon>
    </lineage>
</organism>
<evidence type="ECO:0000313" key="8">
    <source>
        <dbReference type="Proteomes" id="UP000007796"/>
    </source>
</evidence>
<keyword evidence="4" id="KW-1015">Disulfide bond</keyword>